<comment type="caution">
    <text evidence="1">The sequence shown here is derived from an EMBL/GenBank/DDBJ whole genome shotgun (WGS) entry which is preliminary data.</text>
</comment>
<dbReference type="AlphaFoldDB" id="A0A370D9L8"/>
<dbReference type="CDD" id="cd07067">
    <property type="entry name" value="HP_PGM_like"/>
    <property type="match status" value="1"/>
</dbReference>
<evidence type="ECO:0000313" key="2">
    <source>
        <dbReference type="Proteomes" id="UP000254266"/>
    </source>
</evidence>
<keyword evidence="2" id="KW-1185">Reference proteome</keyword>
<dbReference type="InterPro" id="IPR050275">
    <property type="entry name" value="PGM_Phosphatase"/>
</dbReference>
<dbReference type="PANTHER" id="PTHR48100">
    <property type="entry name" value="BROAD-SPECIFICITY PHOSPHATASE YOR283W-RELATED"/>
    <property type="match status" value="1"/>
</dbReference>
<dbReference type="SMART" id="SM00855">
    <property type="entry name" value="PGAM"/>
    <property type="match status" value="1"/>
</dbReference>
<dbReference type="GO" id="GO:0005737">
    <property type="term" value="C:cytoplasm"/>
    <property type="evidence" value="ECO:0007669"/>
    <property type="project" value="TreeGrafter"/>
</dbReference>
<dbReference type="EMBL" id="QFXC01000013">
    <property type="protein sequence ID" value="RDH81588.1"/>
    <property type="molecule type" value="Genomic_DNA"/>
</dbReference>
<sequence length="199" mass="22621">MQKLTTIDLLRHGETTKGNCFLGSTDASLSKQGWEHMQLAVKGQLYQRIISSPLIRCADFSQTLAKENGLDLEIEDDLREIDFGDWEGLTAEDLWRTDQEKLSMFWEDPESNTPPNAEGFSDFKSRVNSAFEHVANKHKNEHILLVVHGGVIRQIISEILSITFKKSQKINIDYAGLTRVTSYDGNLSLHFINQQVNKL</sequence>
<dbReference type="Proteomes" id="UP000254266">
    <property type="component" value="Unassembled WGS sequence"/>
</dbReference>
<dbReference type="Pfam" id="PF00300">
    <property type="entry name" value="His_Phos_1"/>
    <property type="match status" value="1"/>
</dbReference>
<dbReference type="PANTHER" id="PTHR48100:SF1">
    <property type="entry name" value="HISTIDINE PHOSPHATASE FAMILY PROTEIN-RELATED"/>
    <property type="match status" value="1"/>
</dbReference>
<dbReference type="SUPFAM" id="SSF53254">
    <property type="entry name" value="Phosphoglycerate mutase-like"/>
    <property type="match status" value="1"/>
</dbReference>
<organism evidence="1 2">
    <name type="scientific">endosymbiont of Galathealinum brachiosum</name>
    <dbReference type="NCBI Taxonomy" id="2200906"/>
    <lineage>
        <taxon>Bacteria</taxon>
        <taxon>Pseudomonadati</taxon>
        <taxon>Pseudomonadota</taxon>
        <taxon>Gammaproteobacteria</taxon>
        <taxon>sulfur-oxidizing symbionts</taxon>
    </lineage>
</organism>
<name>A0A370D9L8_9GAMM</name>
<protein>
    <submittedName>
        <fullName evidence="1">Histidine phosphatase family protein</fullName>
    </submittedName>
</protein>
<reference evidence="1 2" key="1">
    <citation type="journal article" date="2018" name="ISME J.">
        <title>Endosymbiont genomes yield clues of tubeworm success.</title>
        <authorList>
            <person name="Li Y."/>
            <person name="Liles M.R."/>
            <person name="Halanych K.M."/>
        </authorList>
    </citation>
    <scope>NUCLEOTIDE SEQUENCE [LARGE SCALE GENOMIC DNA]</scope>
    <source>
        <strain evidence="1">A1464</strain>
    </source>
</reference>
<dbReference type="InterPro" id="IPR029033">
    <property type="entry name" value="His_PPase_superfam"/>
</dbReference>
<accession>A0A370D9L8</accession>
<dbReference type="GO" id="GO:0016791">
    <property type="term" value="F:phosphatase activity"/>
    <property type="evidence" value="ECO:0007669"/>
    <property type="project" value="TreeGrafter"/>
</dbReference>
<dbReference type="PIRSF" id="PIRSF000709">
    <property type="entry name" value="6PFK_2-Ptase"/>
    <property type="match status" value="1"/>
</dbReference>
<dbReference type="Gene3D" id="3.40.50.1240">
    <property type="entry name" value="Phosphoglycerate mutase-like"/>
    <property type="match status" value="1"/>
</dbReference>
<gene>
    <name evidence="1" type="ORF">DIZ80_16070</name>
</gene>
<proteinExistence type="predicted"/>
<dbReference type="InterPro" id="IPR013078">
    <property type="entry name" value="His_Pase_superF_clade-1"/>
</dbReference>
<evidence type="ECO:0000313" key="1">
    <source>
        <dbReference type="EMBL" id="RDH81588.1"/>
    </source>
</evidence>